<dbReference type="KEGG" id="lins:G7067_09730"/>
<keyword evidence="9" id="KW-1185">Reference proteome</keyword>
<name>A0A6G8FKM0_9MICO</name>
<evidence type="ECO:0000256" key="4">
    <source>
        <dbReference type="ARBA" id="ARBA00022801"/>
    </source>
</evidence>
<dbReference type="InterPro" id="IPR037027">
    <property type="entry name" value="YqgF/RNaseH-like_dom_sf"/>
</dbReference>
<comment type="function">
    <text evidence="5">Could be a nuclease involved in processing of the 5'-end of pre-16S rRNA.</text>
</comment>
<dbReference type="PANTHER" id="PTHR33317">
    <property type="entry name" value="POLYNUCLEOTIDYL TRANSFERASE, RIBONUCLEASE H-LIKE SUPERFAMILY PROTEIN"/>
    <property type="match status" value="1"/>
</dbReference>
<evidence type="ECO:0000256" key="6">
    <source>
        <dbReference type="SAM" id="MobiDB-lite"/>
    </source>
</evidence>
<dbReference type="GO" id="GO:0005829">
    <property type="term" value="C:cytosol"/>
    <property type="evidence" value="ECO:0007669"/>
    <property type="project" value="TreeGrafter"/>
</dbReference>
<organism evidence="8 9">
    <name type="scientific">Leucobacter insecticola</name>
    <dbReference type="NCBI Taxonomy" id="2714934"/>
    <lineage>
        <taxon>Bacteria</taxon>
        <taxon>Bacillati</taxon>
        <taxon>Actinomycetota</taxon>
        <taxon>Actinomycetes</taxon>
        <taxon>Micrococcales</taxon>
        <taxon>Microbacteriaceae</taxon>
        <taxon>Leucobacter</taxon>
    </lineage>
</organism>
<evidence type="ECO:0000256" key="1">
    <source>
        <dbReference type="ARBA" id="ARBA00022490"/>
    </source>
</evidence>
<dbReference type="AlphaFoldDB" id="A0A6G8FKM0"/>
<evidence type="ECO:0000313" key="9">
    <source>
        <dbReference type="Proteomes" id="UP000501387"/>
    </source>
</evidence>
<accession>A0A6G8FKM0</accession>
<dbReference type="Proteomes" id="UP000501387">
    <property type="component" value="Chromosome"/>
</dbReference>
<dbReference type="GO" id="GO:0000967">
    <property type="term" value="P:rRNA 5'-end processing"/>
    <property type="evidence" value="ECO:0007669"/>
    <property type="project" value="UniProtKB-UniRule"/>
</dbReference>
<dbReference type="EMBL" id="CP049934">
    <property type="protein sequence ID" value="QIM16622.1"/>
    <property type="molecule type" value="Genomic_DNA"/>
</dbReference>
<keyword evidence="4 5" id="KW-0378">Hydrolase</keyword>
<evidence type="ECO:0000313" key="8">
    <source>
        <dbReference type="EMBL" id="QIM16622.1"/>
    </source>
</evidence>
<dbReference type="GO" id="GO:0016788">
    <property type="term" value="F:hydrolase activity, acting on ester bonds"/>
    <property type="evidence" value="ECO:0007669"/>
    <property type="project" value="UniProtKB-UniRule"/>
</dbReference>
<dbReference type="SMART" id="SM00732">
    <property type="entry name" value="YqgFc"/>
    <property type="match status" value="1"/>
</dbReference>
<dbReference type="InterPro" id="IPR005227">
    <property type="entry name" value="YqgF"/>
</dbReference>
<evidence type="ECO:0000256" key="5">
    <source>
        <dbReference type="HAMAP-Rule" id="MF_00651"/>
    </source>
</evidence>
<evidence type="ECO:0000256" key="3">
    <source>
        <dbReference type="ARBA" id="ARBA00022722"/>
    </source>
</evidence>
<reference evidence="8 9" key="1">
    <citation type="submission" date="2020-03" db="EMBL/GenBank/DDBJ databases">
        <title>Leucobacter sp. nov., isolated from beetles.</title>
        <authorList>
            <person name="Hyun D.-W."/>
            <person name="Bae J.-W."/>
        </authorList>
    </citation>
    <scope>NUCLEOTIDE SEQUENCE [LARGE SCALE GENOMIC DNA]</scope>
    <source>
        <strain evidence="8 9">HDW9B</strain>
    </source>
</reference>
<proteinExistence type="inferred from homology"/>
<sequence length="165" mass="17726">MRTGVRLGIDVGKARVGVAQSDPHGMLATPVETVPRERPGGSIVRITELVRELEAIEVIVGLPLNLRGEHTPSTDDAREFAQELAVELAPLNIAVRLVDERLSTVSAHSQLRQAGKRSKQSRSIIDQAAAVVILQHALDIERSRGEAAGSVVETKNETTEGNTAE</sequence>
<dbReference type="PANTHER" id="PTHR33317:SF4">
    <property type="entry name" value="POLYNUCLEOTIDYL TRANSFERASE, RIBONUCLEASE H-LIKE SUPERFAMILY PROTEIN"/>
    <property type="match status" value="1"/>
</dbReference>
<keyword evidence="1 5" id="KW-0963">Cytoplasm</keyword>
<feature type="region of interest" description="Disordered" evidence="6">
    <location>
        <begin position="145"/>
        <end position="165"/>
    </location>
</feature>
<dbReference type="RefSeq" id="WP_166323827.1">
    <property type="nucleotide sequence ID" value="NZ_CP049934.1"/>
</dbReference>
<dbReference type="NCBIfam" id="TIGR00250">
    <property type="entry name" value="RNAse_H_YqgF"/>
    <property type="match status" value="1"/>
</dbReference>
<dbReference type="Gene3D" id="3.30.420.140">
    <property type="entry name" value="YqgF/RNase H-like domain"/>
    <property type="match status" value="1"/>
</dbReference>
<evidence type="ECO:0000259" key="7">
    <source>
        <dbReference type="SMART" id="SM00732"/>
    </source>
</evidence>
<protein>
    <recommendedName>
        <fullName evidence="5">Putative pre-16S rRNA nuclease</fullName>
        <ecNumber evidence="5">3.1.-.-</ecNumber>
    </recommendedName>
</protein>
<dbReference type="Pfam" id="PF03652">
    <property type="entry name" value="RuvX"/>
    <property type="match status" value="1"/>
</dbReference>
<keyword evidence="2 5" id="KW-0690">Ribosome biogenesis</keyword>
<dbReference type="GO" id="GO:0004518">
    <property type="term" value="F:nuclease activity"/>
    <property type="evidence" value="ECO:0007669"/>
    <property type="project" value="UniProtKB-KW"/>
</dbReference>
<dbReference type="SUPFAM" id="SSF53098">
    <property type="entry name" value="Ribonuclease H-like"/>
    <property type="match status" value="1"/>
</dbReference>
<comment type="subcellular location">
    <subcellularLocation>
        <location evidence="5">Cytoplasm</location>
    </subcellularLocation>
</comment>
<feature type="domain" description="YqgF/RNase H-like" evidence="7">
    <location>
        <begin position="4"/>
        <end position="107"/>
    </location>
</feature>
<dbReference type="EC" id="3.1.-.-" evidence="5"/>
<dbReference type="HAMAP" id="MF_00651">
    <property type="entry name" value="Nuclease_YqgF"/>
    <property type="match status" value="1"/>
</dbReference>
<dbReference type="InterPro" id="IPR012337">
    <property type="entry name" value="RNaseH-like_sf"/>
</dbReference>
<dbReference type="CDD" id="cd16964">
    <property type="entry name" value="YqgF"/>
    <property type="match status" value="1"/>
</dbReference>
<dbReference type="InterPro" id="IPR006641">
    <property type="entry name" value="YqgF/RNaseH-like_dom"/>
</dbReference>
<gene>
    <name evidence="8" type="primary">ruvX</name>
    <name evidence="8" type="ORF">G7067_09730</name>
</gene>
<comment type="similarity">
    <text evidence="5">Belongs to the YqgF HJR family.</text>
</comment>
<keyword evidence="3 5" id="KW-0540">Nuclease</keyword>
<evidence type="ECO:0000256" key="2">
    <source>
        <dbReference type="ARBA" id="ARBA00022517"/>
    </source>
</evidence>